<proteinExistence type="predicted"/>
<evidence type="ECO:0000313" key="2">
    <source>
        <dbReference type="EMBL" id="CAB3408996.1"/>
    </source>
</evidence>
<evidence type="ECO:0000256" key="1">
    <source>
        <dbReference type="SAM" id="Phobius"/>
    </source>
</evidence>
<accession>A0A8S1F7W5</accession>
<dbReference type="AlphaFoldDB" id="A0A8S1F7W5"/>
<keyword evidence="1" id="KW-0812">Transmembrane</keyword>
<name>A0A8S1F7W5_9PELO</name>
<reference evidence="2 3" key="1">
    <citation type="submission" date="2020-04" db="EMBL/GenBank/DDBJ databases">
        <authorList>
            <person name="Laetsch R D."/>
            <person name="Stevens L."/>
            <person name="Kumar S."/>
            <person name="Blaxter L. M."/>
        </authorList>
    </citation>
    <scope>NUCLEOTIDE SEQUENCE [LARGE SCALE GENOMIC DNA]</scope>
</reference>
<dbReference type="EMBL" id="CADEPM010000007">
    <property type="protein sequence ID" value="CAB3408996.1"/>
    <property type="molecule type" value="Genomic_DNA"/>
</dbReference>
<keyword evidence="1" id="KW-0472">Membrane</keyword>
<dbReference type="Proteomes" id="UP000494206">
    <property type="component" value="Unassembled WGS sequence"/>
</dbReference>
<sequence length="87" mass="9384">MHQLIGIGLLIGVVAVAMGPAFPILGIFEKNFPELPEIESFYDVNQISMYILKAISCFVLAAASMVLYTDIVGPTTIRAIASILTKI</sequence>
<feature type="transmembrane region" description="Helical" evidence="1">
    <location>
        <begin position="47"/>
        <end position="68"/>
    </location>
</feature>
<dbReference type="OrthoDB" id="5829628at2759"/>
<organism evidence="2 3">
    <name type="scientific">Caenorhabditis bovis</name>
    <dbReference type="NCBI Taxonomy" id="2654633"/>
    <lineage>
        <taxon>Eukaryota</taxon>
        <taxon>Metazoa</taxon>
        <taxon>Ecdysozoa</taxon>
        <taxon>Nematoda</taxon>
        <taxon>Chromadorea</taxon>
        <taxon>Rhabditida</taxon>
        <taxon>Rhabditina</taxon>
        <taxon>Rhabditomorpha</taxon>
        <taxon>Rhabditoidea</taxon>
        <taxon>Rhabditidae</taxon>
        <taxon>Peloderinae</taxon>
        <taxon>Caenorhabditis</taxon>
    </lineage>
</organism>
<comment type="caution">
    <text evidence="2">The sequence shown here is derived from an EMBL/GenBank/DDBJ whole genome shotgun (WGS) entry which is preliminary data.</text>
</comment>
<protein>
    <submittedName>
        <fullName evidence="2">Uncharacterized protein</fullName>
    </submittedName>
</protein>
<gene>
    <name evidence="2" type="ORF">CBOVIS_LOCUS10710</name>
</gene>
<keyword evidence="1" id="KW-1133">Transmembrane helix</keyword>
<keyword evidence="3" id="KW-1185">Reference proteome</keyword>
<evidence type="ECO:0000313" key="3">
    <source>
        <dbReference type="Proteomes" id="UP000494206"/>
    </source>
</evidence>